<keyword evidence="3" id="KW-1185">Reference proteome</keyword>
<organism evidence="2 3">
    <name type="scientific">Cyprinus carpio</name>
    <name type="common">Common carp</name>
    <dbReference type="NCBI Taxonomy" id="7962"/>
    <lineage>
        <taxon>Eukaryota</taxon>
        <taxon>Metazoa</taxon>
        <taxon>Chordata</taxon>
        <taxon>Craniata</taxon>
        <taxon>Vertebrata</taxon>
        <taxon>Euteleostomi</taxon>
        <taxon>Actinopterygii</taxon>
        <taxon>Neopterygii</taxon>
        <taxon>Teleostei</taxon>
        <taxon>Ostariophysi</taxon>
        <taxon>Cypriniformes</taxon>
        <taxon>Cyprinidae</taxon>
        <taxon>Cyprininae</taxon>
        <taxon>Cyprinus</taxon>
    </lineage>
</organism>
<dbReference type="PANTHER" id="PTHR34488">
    <property type="entry name" value="SI:CH211-245H14.1-RELATED"/>
    <property type="match status" value="1"/>
</dbReference>
<evidence type="ECO:0000313" key="2">
    <source>
        <dbReference type="Ensembl" id="ENSCCRP00010066516.1"/>
    </source>
</evidence>
<dbReference type="PANTHER" id="PTHR34488:SF1">
    <property type="entry name" value="SI:CH211-245H14.1-RELATED"/>
    <property type="match status" value="1"/>
</dbReference>
<sequence length="371" mass="41756">SSFRIHPTEIADFIKYNCTFITLFSFLLNITEKAKVFSLYSGNANALHKVHKTFIGTLQNQIVNLREVGTVDESDIILIFCPIVSRAGTDIDSALIKFKANTGSKQAVLVVLHHTFDPEKIVPDSSRCVNRTDILTVDCLFNEDTGLLDCQKNSDAYDKVVNWLIQQGSKTVSTLNPLQEQGQEKQHKSKKDEGESESRQIKRVKMENDEPKTKVVKVFSISPGKINECDQKFIGILGNRIENLKVVHTEDESDIILVFCPIVSRAGTDIEAALKLKGCTDSEQSQKLTVLVVFHHTFDPEKIVPDSSRCVNRTDVLTVDCLFYEDTGLLECQKNSDAYDKVVNWLIQQGEKTGVNIRPCGSRFFFFLINK</sequence>
<reference evidence="2" key="1">
    <citation type="submission" date="2025-08" db="UniProtKB">
        <authorList>
            <consortium name="Ensembl"/>
        </authorList>
    </citation>
    <scope>IDENTIFICATION</scope>
</reference>
<dbReference type="AlphaFoldDB" id="A0A8C1LS82"/>
<proteinExistence type="predicted"/>
<dbReference type="Ensembl" id="ENSCCRT00010073364.1">
    <property type="protein sequence ID" value="ENSCCRP00010066516.1"/>
    <property type="gene ID" value="ENSCCRG00010028694.1"/>
</dbReference>
<evidence type="ECO:0000256" key="1">
    <source>
        <dbReference type="SAM" id="MobiDB-lite"/>
    </source>
</evidence>
<reference evidence="2" key="2">
    <citation type="submission" date="2025-09" db="UniProtKB">
        <authorList>
            <consortium name="Ensembl"/>
        </authorList>
    </citation>
    <scope>IDENTIFICATION</scope>
</reference>
<feature type="region of interest" description="Disordered" evidence="1">
    <location>
        <begin position="175"/>
        <end position="207"/>
    </location>
</feature>
<feature type="compositionally biased region" description="Basic and acidic residues" evidence="1">
    <location>
        <begin position="182"/>
        <end position="207"/>
    </location>
</feature>
<name>A0A8C1LS82_CYPCA</name>
<accession>A0A8C1LS82</accession>
<protein>
    <submittedName>
        <fullName evidence="2">Uncharacterized protein</fullName>
    </submittedName>
</protein>
<evidence type="ECO:0000313" key="3">
    <source>
        <dbReference type="Proteomes" id="UP000694427"/>
    </source>
</evidence>
<dbReference type="Proteomes" id="UP000694427">
    <property type="component" value="Unplaced"/>
</dbReference>